<keyword evidence="3" id="KW-1185">Reference proteome</keyword>
<evidence type="ECO:0000256" key="1">
    <source>
        <dbReference type="SAM" id="MobiDB-lite"/>
    </source>
</evidence>
<organism evidence="2 3">
    <name type="scientific">Arthrobacter phage Jinkies</name>
    <dbReference type="NCBI Taxonomy" id="2743903"/>
    <lineage>
        <taxon>Viruses</taxon>
        <taxon>Duplodnaviria</taxon>
        <taxon>Heunggongvirae</taxon>
        <taxon>Uroviricota</taxon>
        <taxon>Caudoviricetes</taxon>
        <taxon>Berryhillviridae</taxon>
        <taxon>Jinkiesvirus</taxon>
        <taxon>Jinkiesvirus jinkies</taxon>
    </lineage>
</organism>
<dbReference type="EMBL" id="MT498043">
    <property type="protein sequence ID" value="QKY78964.1"/>
    <property type="molecule type" value="Genomic_DNA"/>
</dbReference>
<sequence length="74" mass="7889">MSGSMRLHNPGQFEQVFDTAGHVLAGGESRVVTETDDYTDTLISRGVILSSPAEPSLIARRKKTTPQAGTTEGN</sequence>
<reference evidence="2 3" key="1">
    <citation type="submission" date="2020-05" db="EMBL/GenBank/DDBJ databases">
        <authorList>
            <person name="Bohanan V.A."/>
            <person name="Brazelton B.R."/>
            <person name="Coffey L.M."/>
            <person name="Donovan A.R."/>
            <person name="Gales A.C."/>
            <person name="Glasscock A.J."/>
            <person name="Grill M."/>
            <person name="Harper M.C."/>
            <person name="Hollowell C.E."/>
            <person name="Liu T.Y."/>
            <person name="Mansour C."/>
            <person name="McDowell A.D."/>
            <person name="Miller T.E."/>
            <person name="Nash A.G."/>
            <person name="Seo J."/>
            <person name="Sherman Z.A."/>
            <person name="Albert R.M."/>
            <person name="Ayala A."/>
            <person name="Monti D.L."/>
            <person name="Garlena R.A."/>
            <person name="Russell D.A."/>
            <person name="Pope W.H."/>
            <person name="Jacobs-Sera D."/>
            <person name="Hatfull G.F."/>
        </authorList>
    </citation>
    <scope>NUCLEOTIDE SEQUENCE [LARGE SCALE GENOMIC DNA]</scope>
</reference>
<feature type="compositionally biased region" description="Polar residues" evidence="1">
    <location>
        <begin position="65"/>
        <end position="74"/>
    </location>
</feature>
<gene>
    <name evidence="2" type="primary">16</name>
    <name evidence="2" type="ORF">Jinkies_16</name>
</gene>
<proteinExistence type="predicted"/>
<feature type="region of interest" description="Disordered" evidence="1">
    <location>
        <begin position="53"/>
        <end position="74"/>
    </location>
</feature>
<evidence type="ECO:0000313" key="3">
    <source>
        <dbReference type="Proteomes" id="UP000594363"/>
    </source>
</evidence>
<accession>A0A7S5WS07</accession>
<dbReference type="Proteomes" id="UP000594363">
    <property type="component" value="Segment"/>
</dbReference>
<name>A0A7S5WS07_9CAUD</name>
<evidence type="ECO:0000313" key="2">
    <source>
        <dbReference type="EMBL" id="QKY78964.1"/>
    </source>
</evidence>
<protein>
    <submittedName>
        <fullName evidence="2">Uncharacterized protein</fullName>
    </submittedName>
</protein>